<dbReference type="AlphaFoldDB" id="A0A4Q2K3Y7"/>
<dbReference type="EMBL" id="SDPW01000001">
    <property type="protein sequence ID" value="RXZ54473.1"/>
    <property type="molecule type" value="Genomic_DNA"/>
</dbReference>
<evidence type="ECO:0000256" key="2">
    <source>
        <dbReference type="SAM" id="MobiDB-lite"/>
    </source>
</evidence>
<dbReference type="OrthoDB" id="3197429at2"/>
<organism evidence="3 4">
    <name type="scientific">Senegalimassilia faecalis</name>
    <dbReference type="NCBI Taxonomy" id="2509433"/>
    <lineage>
        <taxon>Bacteria</taxon>
        <taxon>Bacillati</taxon>
        <taxon>Actinomycetota</taxon>
        <taxon>Coriobacteriia</taxon>
        <taxon>Coriobacteriales</taxon>
        <taxon>Coriobacteriaceae</taxon>
        <taxon>Senegalimassilia</taxon>
    </lineage>
</organism>
<keyword evidence="4" id="KW-1185">Reference proteome</keyword>
<reference evidence="3 4" key="1">
    <citation type="submission" date="2019-01" db="EMBL/GenBank/DDBJ databases">
        <title>Senegalimassilia sp. nov. KGMB04484 isolated human feces.</title>
        <authorList>
            <person name="Han K.-I."/>
            <person name="Kim J.-S."/>
            <person name="Lee K.C."/>
            <person name="Suh M.K."/>
            <person name="Eom M.K."/>
            <person name="Lee J.H."/>
            <person name="Park S.-H."/>
            <person name="Kang S.W."/>
            <person name="Park J.-E."/>
            <person name="Oh B.S."/>
            <person name="Yu S.Y."/>
            <person name="Choi S.-H."/>
            <person name="Lee D.H."/>
            <person name="Yoon H."/>
            <person name="Kim B.-Y."/>
            <person name="Lee J.H."/>
            <person name="Lee J.-S."/>
        </authorList>
    </citation>
    <scope>NUCLEOTIDE SEQUENCE [LARGE SCALE GENOMIC DNA]</scope>
    <source>
        <strain evidence="3 4">KGMB04484</strain>
    </source>
</reference>
<evidence type="ECO:0000313" key="4">
    <source>
        <dbReference type="Proteomes" id="UP000293345"/>
    </source>
</evidence>
<dbReference type="Proteomes" id="UP000293345">
    <property type="component" value="Unassembled WGS sequence"/>
</dbReference>
<protein>
    <submittedName>
        <fullName evidence="3">Uncharacterized protein</fullName>
    </submittedName>
</protein>
<gene>
    <name evidence="3" type="ORF">ET524_08275</name>
</gene>
<name>A0A4Q2K3Y7_9ACTN</name>
<evidence type="ECO:0000313" key="3">
    <source>
        <dbReference type="EMBL" id="RXZ54473.1"/>
    </source>
</evidence>
<keyword evidence="1" id="KW-0175">Coiled coil</keyword>
<feature type="region of interest" description="Disordered" evidence="2">
    <location>
        <begin position="313"/>
        <end position="371"/>
    </location>
</feature>
<dbReference type="RefSeq" id="WP_129424877.1">
    <property type="nucleotide sequence ID" value="NZ_SDPW01000001.1"/>
</dbReference>
<accession>A0A4Q2K3Y7</accession>
<evidence type="ECO:0000256" key="1">
    <source>
        <dbReference type="SAM" id="Coils"/>
    </source>
</evidence>
<sequence length="616" mass="68864">MPVNADLETTSDAAACADEERVFTYDEPDEDFCAHLMECYEWKTTGQRDVDWADTVARYRLSHPMEYEARPTLAETTGLLTGAIDAGIKFSVAVQTLFPAGTSIEGDREIRDSFVKGKARRIKPSRYLGGPSALALWAEKPVTVRITADAARFARGAELPTSLSLDTVIGVITGHCVCVDLRQADIPSPSEELPVVGAVLHLTTMSKYLVVLYNILMEKGDRFDMVSVPLYYAVGSIEAGQRKRREVLAATPLNDPPEPGAYGWINERAWLETAPVLDKLLALFLTDGLDVREIEGARRTTFVAFEEGELERRDEQERARKAAEERQRAAEEQAAREAEARRAAEQAERERKQAEREAERSRQEAEQRERDIKNIDAIKEAAIQAEARCRAMKTRMEAMVQEQKDLTAAYNAQGAQLAKEQNMIGTMVSKTATLQHNLRLAEETARRAQEQAAAVQARADLFNTLEFPQTPLGALLLAKRAFPDRLYVHPNAEKAAREFAMGDMRETWAALRDMAVVLYPLVFGDESVDIPARFEERSTLRLALSEGPMTAKDPALMRLRKLDYDGRVVDMSAHVKGRSIEGQSPLRVHFYPDHDKKLLVIGHCGKHLPTYAYSGK</sequence>
<proteinExistence type="predicted"/>
<comment type="caution">
    <text evidence="3">The sequence shown here is derived from an EMBL/GenBank/DDBJ whole genome shotgun (WGS) entry which is preliminary data.</text>
</comment>
<feature type="coiled-coil region" evidence="1">
    <location>
        <begin position="431"/>
        <end position="458"/>
    </location>
</feature>